<dbReference type="RefSeq" id="WP_216670142.1">
    <property type="nucleotide sequence ID" value="NZ_CAWPPK010000263.1"/>
</dbReference>
<organism evidence="2 3">
    <name type="scientific">Microcoleus asticus IPMA8</name>
    <dbReference type="NCBI Taxonomy" id="2563858"/>
    <lineage>
        <taxon>Bacteria</taxon>
        <taxon>Bacillati</taxon>
        <taxon>Cyanobacteriota</taxon>
        <taxon>Cyanophyceae</taxon>
        <taxon>Oscillatoriophycideae</taxon>
        <taxon>Oscillatoriales</taxon>
        <taxon>Microcoleaceae</taxon>
        <taxon>Microcoleus</taxon>
        <taxon>Microcoleus asticus</taxon>
    </lineage>
</organism>
<sequence length="81" mass="9522">MGILYDRSITWLVVFSVALQLAAIPVLFLVKKRSFVTENWPNTRQSYHFRFSIFDFRLRMTDCIMVWGLPAVALFYETGIN</sequence>
<proteinExistence type="predicted"/>
<dbReference type="EMBL" id="SRRZ01000005">
    <property type="protein sequence ID" value="NQE32709.1"/>
    <property type="molecule type" value="Genomic_DNA"/>
</dbReference>
<dbReference type="Proteomes" id="UP000702425">
    <property type="component" value="Unassembled WGS sequence"/>
</dbReference>
<evidence type="ECO:0000313" key="3">
    <source>
        <dbReference type="Proteomes" id="UP000702425"/>
    </source>
</evidence>
<evidence type="ECO:0000313" key="2">
    <source>
        <dbReference type="EMBL" id="NQE32709.1"/>
    </source>
</evidence>
<keyword evidence="1" id="KW-0812">Transmembrane</keyword>
<feature type="transmembrane region" description="Helical" evidence="1">
    <location>
        <begin position="12"/>
        <end position="30"/>
    </location>
</feature>
<gene>
    <name evidence="2" type="ORF">E5S67_00425</name>
</gene>
<keyword evidence="1" id="KW-0472">Membrane</keyword>
<comment type="caution">
    <text evidence="2">The sequence shown here is derived from an EMBL/GenBank/DDBJ whole genome shotgun (WGS) entry which is preliminary data.</text>
</comment>
<evidence type="ECO:0000256" key="1">
    <source>
        <dbReference type="SAM" id="Phobius"/>
    </source>
</evidence>
<reference evidence="2 3" key="1">
    <citation type="journal article" date="2020" name="Sci. Rep.">
        <title>A novel cyanobacterial geosmin producer, revising GeoA distribution and dispersion patterns in Bacteria.</title>
        <authorList>
            <person name="Churro C."/>
            <person name="Semedo-Aguiar A.P."/>
            <person name="Silva A.D."/>
            <person name="Pereira-Leal J.B."/>
            <person name="Leite R.B."/>
        </authorList>
    </citation>
    <scope>NUCLEOTIDE SEQUENCE [LARGE SCALE GENOMIC DNA]</scope>
    <source>
        <strain evidence="2 3">IPMA8</strain>
    </source>
</reference>
<accession>A0ABX2CQL7</accession>
<name>A0ABX2CQL7_9CYAN</name>
<protein>
    <submittedName>
        <fullName evidence="2">Uncharacterized protein</fullName>
    </submittedName>
</protein>
<keyword evidence="1" id="KW-1133">Transmembrane helix</keyword>
<keyword evidence="3" id="KW-1185">Reference proteome</keyword>